<dbReference type="Gene3D" id="2.30.110.50">
    <property type="match status" value="1"/>
</dbReference>
<dbReference type="Proteomes" id="UP000274358">
    <property type="component" value="Unassembled WGS sequence"/>
</dbReference>
<dbReference type="InterPro" id="IPR037026">
    <property type="entry name" value="Vgr_OB-fold_dom_sf"/>
</dbReference>
<dbReference type="Pfam" id="PF05954">
    <property type="entry name" value="Phage_GPD"/>
    <property type="match status" value="1"/>
</dbReference>
<dbReference type="Pfam" id="PF04717">
    <property type="entry name" value="Phage_base_V"/>
    <property type="match status" value="1"/>
</dbReference>
<evidence type="ECO:0000313" key="2">
    <source>
        <dbReference type="EMBL" id="RUL78806.1"/>
    </source>
</evidence>
<dbReference type="OrthoDB" id="9762420at2"/>
<accession>A0A3S0RMK9</accession>
<feature type="domain" description="Gp5/Type VI secretion system Vgr protein OB-fold" evidence="1">
    <location>
        <begin position="371"/>
        <end position="445"/>
    </location>
</feature>
<comment type="caution">
    <text evidence="2">The sequence shown here is derived from an EMBL/GenBank/DDBJ whole genome shotgun (WGS) entry which is preliminary data.</text>
</comment>
<dbReference type="InterPro" id="IPR006531">
    <property type="entry name" value="Gp5/Vgr_OB"/>
</dbReference>
<organism evidence="2 3">
    <name type="scientific">Dyella choica</name>
    <dbReference type="NCBI Taxonomy" id="1927959"/>
    <lineage>
        <taxon>Bacteria</taxon>
        <taxon>Pseudomonadati</taxon>
        <taxon>Pseudomonadota</taxon>
        <taxon>Gammaproteobacteria</taxon>
        <taxon>Lysobacterales</taxon>
        <taxon>Rhodanobacteraceae</taxon>
        <taxon>Dyella</taxon>
    </lineage>
</organism>
<dbReference type="AlphaFoldDB" id="A0A3S0RMK9"/>
<dbReference type="Gene3D" id="4.10.220.110">
    <property type="match status" value="1"/>
</dbReference>
<name>A0A3S0RMK9_9GAMM</name>
<protein>
    <recommendedName>
        <fullName evidence="1">Gp5/Type VI secretion system Vgr protein OB-fold domain-containing protein</fullName>
    </recommendedName>
</protein>
<sequence>MTPVLHIALTSGGRTQSLGSLQPMWFAVDQKVNAIASATLLLSTEGNSLQILSQCDADIGLCRPGNAISISIEDAGRKPALIFSGVVVEQALELRLNKVQLTLKLKHALVSLESSCRSQVFADMSAQEIVSKLLREQDIACRDTAGMTAKQEQLIQFRCSDWAFMRSLLDANGAWLLPDPDMVRIIRPRLADTPDHTFRQSDVNSHEGRGSNAPLIEAHWQFNDQYQPKELKVTAWDIAQQHMSSATAAREKLGTQALNPAELQVLNAAPWTMGSSISVSQNTLQGTADSILQHLQEGGVQGQFKTIGTMDYQLGQTLALSGFGKRFDGLGIVTGISHNLGKAEWTTVVSLGMRNLAGALAPLPTISGLQVGVVAAFQSDPNHLERVRVSLPVLGENNNVVWARLAMPYASKEAGFHFYPEPGDEVVVGFFDDNPCFPAIVGSMYNPINKPPVPMSKENSLKGITLKKGELSLQFDSAAKSAAIVADKDSVKLHNGVEIKGKRIDMDGGAGGVEIKGSKVNLVN</sequence>
<evidence type="ECO:0000259" key="1">
    <source>
        <dbReference type="Pfam" id="PF04717"/>
    </source>
</evidence>
<dbReference type="Gene3D" id="3.55.50.10">
    <property type="entry name" value="Baseplate protein-like domains"/>
    <property type="match status" value="1"/>
</dbReference>
<dbReference type="Gene3D" id="2.40.50.230">
    <property type="entry name" value="Gp5 N-terminal domain"/>
    <property type="match status" value="1"/>
</dbReference>
<keyword evidence="3" id="KW-1185">Reference proteome</keyword>
<evidence type="ECO:0000313" key="3">
    <source>
        <dbReference type="Proteomes" id="UP000274358"/>
    </source>
</evidence>
<dbReference type="EMBL" id="RYYV01000002">
    <property type="protein sequence ID" value="RUL78806.1"/>
    <property type="molecule type" value="Genomic_DNA"/>
</dbReference>
<dbReference type="SUPFAM" id="SSF69279">
    <property type="entry name" value="Phage tail proteins"/>
    <property type="match status" value="1"/>
</dbReference>
<gene>
    <name evidence="2" type="ORF">EKH80_03065</name>
</gene>
<dbReference type="SUPFAM" id="SSF69255">
    <property type="entry name" value="gp5 N-terminal domain-like"/>
    <property type="match status" value="1"/>
</dbReference>
<reference evidence="2 3" key="1">
    <citation type="submission" date="2018-12" db="EMBL/GenBank/DDBJ databases">
        <title>Dyella dinghuensis sp. nov. DHOA06 and Dyella choica sp. nov. 4M-K27, isolated from forest soil.</title>
        <authorList>
            <person name="Qiu L.-H."/>
            <person name="Gao Z.-H."/>
        </authorList>
    </citation>
    <scope>NUCLEOTIDE SEQUENCE [LARGE SCALE GENOMIC DNA]</scope>
    <source>
        <strain evidence="2 3">4M-K27</strain>
    </source>
</reference>
<proteinExistence type="predicted"/>